<dbReference type="InterPro" id="IPR052726">
    <property type="entry name" value="Phage_Baseplate_Hub"/>
</dbReference>
<dbReference type="Pfam" id="PF26078">
    <property type="entry name" value="Baseplate_J_M"/>
    <property type="match status" value="1"/>
</dbReference>
<evidence type="ECO:0000259" key="1">
    <source>
        <dbReference type="Pfam" id="PF26078"/>
    </source>
</evidence>
<reference evidence="2 3" key="1">
    <citation type="submission" date="2018-11" db="EMBL/GenBank/DDBJ databases">
        <title>Genomic Encyclopedia of Type Strains, Phase IV (KMG-IV): sequencing the most valuable type-strain genomes for metagenomic binning, comparative biology and taxonomic classification.</title>
        <authorList>
            <person name="Goeker M."/>
        </authorList>
    </citation>
    <scope>NUCLEOTIDE SEQUENCE [LARGE SCALE GENOMIC DNA]</scope>
    <source>
        <strain evidence="2 3">DSM 100316</strain>
    </source>
</reference>
<dbReference type="Proteomes" id="UP000275394">
    <property type="component" value="Unassembled WGS sequence"/>
</dbReference>
<dbReference type="AlphaFoldDB" id="A0A3N2E200"/>
<protein>
    <submittedName>
        <fullName evidence="2">Phage-related baseplate assembly protein</fullName>
    </submittedName>
</protein>
<dbReference type="OrthoDB" id="9793802at2"/>
<gene>
    <name evidence="2" type="ORF">EDC56_1258</name>
</gene>
<keyword evidence="3" id="KW-1185">Reference proteome</keyword>
<sequence>MTNFPDVVEALSFDTIFSEMLADLQNRDEVFNALAPSDPAYQILAVCAYRELNIRQRVNDSARATMLTFATGNDLDAIGDTYRLPRKVIDRGDPDAVPPIPPTMESDDVYRARLQLSPEGFTVAGPKNSYKYFAVNADDDVKDCGVSSPSAGTVSLSVLAYSGPASTDLVAKVLAACNAEETRPLTDKVTAAPCALVAADTIAALHVGLEPESDDTVARATESLAEYMEGRRLVGKAVPISGIYKALMVAGVNSVDLTSPTSDLPAIADSAYTAGVVSLTTIIDEVSG</sequence>
<evidence type="ECO:0000313" key="3">
    <source>
        <dbReference type="Proteomes" id="UP000275394"/>
    </source>
</evidence>
<proteinExistence type="predicted"/>
<comment type="caution">
    <text evidence="2">The sequence shown here is derived from an EMBL/GenBank/DDBJ whole genome shotgun (WGS) entry which is preliminary data.</text>
</comment>
<dbReference type="PIRSF" id="PIRSF020481">
    <property type="entry name" value="BAP"/>
    <property type="match status" value="1"/>
</dbReference>
<name>A0A3N2E200_9GAMM</name>
<organism evidence="2 3">
    <name type="scientific">Sinobacterium caligoides</name>
    <dbReference type="NCBI Taxonomy" id="933926"/>
    <lineage>
        <taxon>Bacteria</taxon>
        <taxon>Pseudomonadati</taxon>
        <taxon>Pseudomonadota</taxon>
        <taxon>Gammaproteobacteria</taxon>
        <taxon>Cellvibrionales</taxon>
        <taxon>Spongiibacteraceae</taxon>
        <taxon>Sinobacterium</taxon>
    </lineage>
</organism>
<accession>A0A3N2E200</accession>
<feature type="domain" description="Baseplate J-like central" evidence="1">
    <location>
        <begin position="124"/>
        <end position="192"/>
    </location>
</feature>
<dbReference type="RefSeq" id="WP_123711604.1">
    <property type="nucleotide sequence ID" value="NZ_RKHR01000003.1"/>
</dbReference>
<dbReference type="PANTHER" id="PTHR35862:SF1">
    <property type="entry name" value="FELS-2 PROPHAGE PROTEIN"/>
    <property type="match status" value="1"/>
</dbReference>
<dbReference type="InterPro" id="IPR058531">
    <property type="entry name" value="Baseplate_J_M"/>
</dbReference>
<evidence type="ECO:0000313" key="2">
    <source>
        <dbReference type="EMBL" id="ROS05709.1"/>
    </source>
</evidence>
<dbReference type="EMBL" id="RKHR01000003">
    <property type="protein sequence ID" value="ROS05709.1"/>
    <property type="molecule type" value="Genomic_DNA"/>
</dbReference>
<dbReference type="InterPro" id="IPR014507">
    <property type="entry name" value="Baseplate_assembly_J_pred"/>
</dbReference>
<dbReference type="PANTHER" id="PTHR35862">
    <property type="entry name" value="FELS-2 PROPHAGE PROTEIN"/>
    <property type="match status" value="1"/>
</dbReference>